<evidence type="ECO:0000313" key="3">
    <source>
        <dbReference type="EMBL" id="CAG8640815.1"/>
    </source>
</evidence>
<dbReference type="PANTHER" id="PTHR14633:SF3">
    <property type="entry name" value="LITTLE ELONGATION COMPLEX SUBUNIT 2"/>
    <property type="match status" value="1"/>
</dbReference>
<feature type="compositionally biased region" description="Low complexity" evidence="1">
    <location>
        <begin position="186"/>
        <end position="195"/>
    </location>
</feature>
<sequence>NSTTELASSMERLEALAVLDKFAATRQKKFVPTLPIIRGVNDGSSGDKELIPIVDTGIAPEGHDQPVDYPSPPVDCNSFFTRDAYEKYSFYSFRRACEIFSMHQEKKDISIQKPDNVIDKSQINEQITSPIKSDDDLIMDDQCSEEELDEIKTKSKLAVQVGYNSSFPTLKRTTDLTSIKSSKTTSLLSVKETSTGPPLNSKQELSSSSTKAVSSKVVSEKQSEEVESQESVDVIGPFLQLLDKQRKQLEKSNAVRNATNSTPVSPITDRRASNVSDASSASATFKTHFSSMSEEEHLKYLQLKTLSTTNVHRNFLLNMNERIQKEREEYIKWQYDRAQTRLSFLNQNIADHVERFYELMFTIGLALPPPGPGEPTLKFKQTIKANFSLQPLSKPIPISRVKEYWVHDKVADTFNASNPTDLLNGSKLNNDIENDINKTLISNDNNGGKKTVPPADYWQKMCMPAVSKDPLIHSMVAQHKVDVVISSSGLCALVSLQASSDVELEIPICVTESEAVEKHLTPRKRNQLFYDVAFESLALKQGIDIKNVLHPSEERTNDTDDSEKSNDTHSGNLLYNLWSFGDINMLIRCKAHGFIQEPDMDKKIRMVGIKTKLEYQLDVGYEDITNLERARTDIDNIDLSSSSSVTADNNPLIIVPEVTTHLYDLHKAHSQSPLLDLETIPFIPLQWNGPPNQIPSTFPIRPTDKRPFYCFEFLRTGNCSNLDDEIEVQKSQVPSKHKAPSAPKKSSKKKKPNTADDLLYIANNIIAPEIQDLDDMSVIENKESSAKPDFDALLKGFNQ</sequence>
<feature type="region of interest" description="Disordered" evidence="1">
    <location>
        <begin position="186"/>
        <end position="229"/>
    </location>
</feature>
<dbReference type="Pfam" id="PF10505">
    <property type="entry name" value="NARG2_C"/>
    <property type="match status" value="1"/>
</dbReference>
<dbReference type="GO" id="GO:0042796">
    <property type="term" value="P:snRNA transcription by RNA polymerase III"/>
    <property type="evidence" value="ECO:0007669"/>
    <property type="project" value="TreeGrafter"/>
</dbReference>
<dbReference type="GO" id="GO:0042795">
    <property type="term" value="P:snRNA transcription by RNA polymerase II"/>
    <property type="evidence" value="ECO:0007669"/>
    <property type="project" value="TreeGrafter"/>
</dbReference>
<feature type="region of interest" description="Disordered" evidence="1">
    <location>
        <begin position="729"/>
        <end position="755"/>
    </location>
</feature>
<organism evidence="3 4">
    <name type="scientific">Racocetra fulgida</name>
    <dbReference type="NCBI Taxonomy" id="60492"/>
    <lineage>
        <taxon>Eukaryota</taxon>
        <taxon>Fungi</taxon>
        <taxon>Fungi incertae sedis</taxon>
        <taxon>Mucoromycota</taxon>
        <taxon>Glomeromycotina</taxon>
        <taxon>Glomeromycetes</taxon>
        <taxon>Diversisporales</taxon>
        <taxon>Gigasporaceae</taxon>
        <taxon>Racocetra</taxon>
    </lineage>
</organism>
<feature type="non-terminal residue" evidence="3">
    <location>
        <position position="799"/>
    </location>
</feature>
<evidence type="ECO:0000259" key="2">
    <source>
        <dbReference type="Pfam" id="PF10505"/>
    </source>
</evidence>
<dbReference type="InterPro" id="IPR019535">
    <property type="entry name" value="ICE2_C"/>
</dbReference>
<comment type="caution">
    <text evidence="3">The sequence shown here is derived from an EMBL/GenBank/DDBJ whole genome shotgun (WGS) entry which is preliminary data.</text>
</comment>
<dbReference type="OrthoDB" id="289162at2759"/>
<feature type="compositionally biased region" description="Low complexity" evidence="1">
    <location>
        <begin position="206"/>
        <end position="217"/>
    </location>
</feature>
<dbReference type="Proteomes" id="UP000789396">
    <property type="component" value="Unassembled WGS sequence"/>
</dbReference>
<feature type="region of interest" description="Disordered" evidence="1">
    <location>
        <begin position="251"/>
        <end position="280"/>
    </location>
</feature>
<evidence type="ECO:0000313" key="4">
    <source>
        <dbReference type="Proteomes" id="UP000789396"/>
    </source>
</evidence>
<dbReference type="AlphaFoldDB" id="A0A9N9DMY3"/>
<evidence type="ECO:0000256" key="1">
    <source>
        <dbReference type="SAM" id="MobiDB-lite"/>
    </source>
</evidence>
<dbReference type="GO" id="GO:0045945">
    <property type="term" value="P:positive regulation of transcription by RNA polymerase III"/>
    <property type="evidence" value="ECO:0007669"/>
    <property type="project" value="TreeGrafter"/>
</dbReference>
<dbReference type="EMBL" id="CAJVPZ010012554">
    <property type="protein sequence ID" value="CAG8640815.1"/>
    <property type="molecule type" value="Genomic_DNA"/>
</dbReference>
<feature type="domain" description="Little elongation complex subunit 2 C-terminal" evidence="2">
    <location>
        <begin position="567"/>
        <end position="630"/>
    </location>
</feature>
<protein>
    <submittedName>
        <fullName evidence="3">17176_t:CDS:1</fullName>
    </submittedName>
</protein>
<proteinExistence type="predicted"/>
<reference evidence="3" key="1">
    <citation type="submission" date="2021-06" db="EMBL/GenBank/DDBJ databases">
        <authorList>
            <person name="Kallberg Y."/>
            <person name="Tangrot J."/>
            <person name="Rosling A."/>
        </authorList>
    </citation>
    <scope>NUCLEOTIDE SEQUENCE</scope>
    <source>
        <strain evidence="3">IN212</strain>
    </source>
</reference>
<gene>
    <name evidence="3" type="ORF">RFULGI_LOCUS8077</name>
</gene>
<feature type="compositionally biased region" description="Polar residues" evidence="1">
    <location>
        <begin position="254"/>
        <end position="265"/>
    </location>
</feature>
<dbReference type="PANTHER" id="PTHR14633">
    <property type="entry name" value="LITTLE ELONGATION COMPLEX SUBUNIT 2"/>
    <property type="match status" value="1"/>
</dbReference>
<accession>A0A9N9DMY3</accession>
<feature type="compositionally biased region" description="Polar residues" evidence="1">
    <location>
        <begin position="196"/>
        <end position="205"/>
    </location>
</feature>
<name>A0A9N9DMY3_9GLOM</name>
<dbReference type="GO" id="GO:0008023">
    <property type="term" value="C:transcription elongation factor complex"/>
    <property type="evidence" value="ECO:0007669"/>
    <property type="project" value="InterPro"/>
</dbReference>
<feature type="compositionally biased region" description="Basic residues" evidence="1">
    <location>
        <begin position="735"/>
        <end position="752"/>
    </location>
</feature>
<keyword evidence="4" id="KW-1185">Reference proteome</keyword>